<organism evidence="1 2">
    <name type="scientific">Pristionchus fissidentatus</name>
    <dbReference type="NCBI Taxonomy" id="1538716"/>
    <lineage>
        <taxon>Eukaryota</taxon>
        <taxon>Metazoa</taxon>
        <taxon>Ecdysozoa</taxon>
        <taxon>Nematoda</taxon>
        <taxon>Chromadorea</taxon>
        <taxon>Rhabditida</taxon>
        <taxon>Rhabditina</taxon>
        <taxon>Diplogasteromorpha</taxon>
        <taxon>Diplogasteroidea</taxon>
        <taxon>Neodiplogasteridae</taxon>
        <taxon>Pristionchus</taxon>
    </lineage>
</organism>
<feature type="non-terminal residue" evidence="1">
    <location>
        <position position="1"/>
    </location>
</feature>
<name>A0AAV5VJK6_9BILA</name>
<dbReference type="SUPFAM" id="SSF48371">
    <property type="entry name" value="ARM repeat"/>
    <property type="match status" value="1"/>
</dbReference>
<sequence>VIRNIQSIFFNGGTYAMIEASSSIYEKAINNHAVISVCAQICASQSDEFRAMLLKYHRHEFKTINFALYSNQEGLIAGLESLQAGCILFIGHLYQVGYIWDSTVSAAVRTMITRDQYRSRLGEHYVLLMRLRK</sequence>
<dbReference type="AlphaFoldDB" id="A0AAV5VJK6"/>
<evidence type="ECO:0000313" key="2">
    <source>
        <dbReference type="Proteomes" id="UP001432322"/>
    </source>
</evidence>
<dbReference type="InterPro" id="IPR016024">
    <property type="entry name" value="ARM-type_fold"/>
</dbReference>
<comment type="caution">
    <text evidence="1">The sequence shown here is derived from an EMBL/GenBank/DDBJ whole genome shotgun (WGS) entry which is preliminary data.</text>
</comment>
<dbReference type="Proteomes" id="UP001432322">
    <property type="component" value="Unassembled WGS sequence"/>
</dbReference>
<reference evidence="1" key="1">
    <citation type="submission" date="2023-10" db="EMBL/GenBank/DDBJ databases">
        <title>Genome assembly of Pristionchus species.</title>
        <authorList>
            <person name="Yoshida K."/>
            <person name="Sommer R.J."/>
        </authorList>
    </citation>
    <scope>NUCLEOTIDE SEQUENCE</scope>
    <source>
        <strain evidence="1">RS5133</strain>
    </source>
</reference>
<gene>
    <name evidence="1" type="ORF">PFISCL1PPCAC_11098</name>
</gene>
<dbReference type="EMBL" id="BTSY01000003">
    <property type="protein sequence ID" value="GMT19801.1"/>
    <property type="molecule type" value="Genomic_DNA"/>
</dbReference>
<evidence type="ECO:0000313" key="1">
    <source>
        <dbReference type="EMBL" id="GMT19801.1"/>
    </source>
</evidence>
<dbReference type="Gene3D" id="1.25.40.180">
    <property type="match status" value="1"/>
</dbReference>
<keyword evidence="2" id="KW-1185">Reference proteome</keyword>
<protein>
    <submittedName>
        <fullName evidence="1">Uncharacterized protein</fullName>
    </submittedName>
</protein>
<feature type="non-terminal residue" evidence="1">
    <location>
        <position position="133"/>
    </location>
</feature>
<proteinExistence type="predicted"/>
<accession>A0AAV5VJK6</accession>